<reference evidence="1 2" key="1">
    <citation type="submission" date="2019-12" db="EMBL/GenBank/DDBJ databases">
        <authorList>
            <person name="Shi Y."/>
        </authorList>
    </citation>
    <scope>NUCLEOTIDE SEQUENCE [LARGE SCALE GENOMIC DNA]</scope>
    <source>
        <strain evidence="1 2">JCM 17929</strain>
    </source>
</reference>
<accession>A0A6N8GND6</accession>
<evidence type="ECO:0000313" key="2">
    <source>
        <dbReference type="Proteomes" id="UP000436989"/>
    </source>
</evidence>
<keyword evidence="2" id="KW-1185">Reference proteome</keyword>
<organism evidence="1 2">
    <name type="scientific">Kocuria sediminis</name>
    <dbReference type="NCBI Taxonomy" id="1038857"/>
    <lineage>
        <taxon>Bacteria</taxon>
        <taxon>Bacillati</taxon>
        <taxon>Actinomycetota</taxon>
        <taxon>Actinomycetes</taxon>
        <taxon>Micrococcales</taxon>
        <taxon>Micrococcaceae</taxon>
        <taxon>Kocuria</taxon>
    </lineage>
</organism>
<evidence type="ECO:0000313" key="1">
    <source>
        <dbReference type="EMBL" id="MUN64636.1"/>
    </source>
</evidence>
<gene>
    <name evidence="1" type="ORF">GMA12_16055</name>
</gene>
<dbReference type="EMBL" id="WOGU01000016">
    <property type="protein sequence ID" value="MUN64636.1"/>
    <property type="molecule type" value="Genomic_DNA"/>
</dbReference>
<name>A0A6N8GND6_9MICC</name>
<proteinExistence type="predicted"/>
<dbReference type="Proteomes" id="UP000436989">
    <property type="component" value="Unassembled WGS sequence"/>
</dbReference>
<protein>
    <submittedName>
        <fullName evidence="1">Uncharacterized protein</fullName>
    </submittedName>
</protein>
<dbReference type="AlphaFoldDB" id="A0A6N8GND6"/>
<sequence>MDEPRPTALALPGDALTPGRMVEIWDEEVFCYHARVEEYIGHLSVVWVRETGLGHRRLVLAQQCRRP</sequence>
<dbReference type="RefSeq" id="WP_156270513.1">
    <property type="nucleotide sequence ID" value="NZ_WOGU01000016.1"/>
</dbReference>
<comment type="caution">
    <text evidence="1">The sequence shown here is derived from an EMBL/GenBank/DDBJ whole genome shotgun (WGS) entry which is preliminary data.</text>
</comment>